<protein>
    <submittedName>
        <fullName evidence="2">DUF459 domain-containing protein</fullName>
    </submittedName>
</protein>
<evidence type="ECO:0000256" key="1">
    <source>
        <dbReference type="SAM" id="MobiDB-lite"/>
    </source>
</evidence>
<dbReference type="CDD" id="cd01829">
    <property type="entry name" value="SGNH_hydrolase_peri2"/>
    <property type="match status" value="1"/>
</dbReference>
<dbReference type="Proteomes" id="UP001297272">
    <property type="component" value="Unassembled WGS sequence"/>
</dbReference>
<feature type="compositionally biased region" description="Low complexity" evidence="1">
    <location>
        <begin position="377"/>
        <end position="390"/>
    </location>
</feature>
<dbReference type="InterPro" id="IPR007407">
    <property type="entry name" value="DUF459"/>
</dbReference>
<feature type="compositionally biased region" description="Low complexity" evidence="1">
    <location>
        <begin position="34"/>
        <end position="46"/>
    </location>
</feature>
<feature type="region of interest" description="Disordered" evidence="1">
    <location>
        <begin position="22"/>
        <end position="71"/>
    </location>
</feature>
<dbReference type="Pfam" id="PF04311">
    <property type="entry name" value="DUF459"/>
    <property type="match status" value="1"/>
</dbReference>
<evidence type="ECO:0000313" key="3">
    <source>
        <dbReference type="Proteomes" id="UP001297272"/>
    </source>
</evidence>
<dbReference type="RefSeq" id="WP_213984662.1">
    <property type="nucleotide sequence ID" value="NZ_JAFMNX010000002.1"/>
</dbReference>
<feature type="compositionally biased region" description="Basic and acidic residues" evidence="1">
    <location>
        <begin position="22"/>
        <end position="33"/>
    </location>
</feature>
<reference evidence="2 3" key="1">
    <citation type="submission" date="2021-03" db="EMBL/GenBank/DDBJ databases">
        <title>Tianweitania aestuarii sp. nov., isolated from a tidal flat.</title>
        <authorList>
            <person name="Park S."/>
            <person name="Yoon J.-H."/>
        </authorList>
    </citation>
    <scope>NUCLEOTIDE SEQUENCE [LARGE SCALE GENOMIC DNA]</scope>
    <source>
        <strain evidence="2 3">BSSL-BM11</strain>
    </source>
</reference>
<name>A0ABS5RVJ0_9HYPH</name>
<dbReference type="EMBL" id="JAFMNX010000002">
    <property type="protein sequence ID" value="MBS9721024.1"/>
    <property type="molecule type" value="Genomic_DNA"/>
</dbReference>
<proteinExistence type="predicted"/>
<dbReference type="SUPFAM" id="SSF52266">
    <property type="entry name" value="SGNH hydrolase"/>
    <property type="match status" value="1"/>
</dbReference>
<organism evidence="2 3">
    <name type="scientific">Tianweitania aestuarii</name>
    <dbReference type="NCBI Taxonomy" id="2814886"/>
    <lineage>
        <taxon>Bacteria</taxon>
        <taxon>Pseudomonadati</taxon>
        <taxon>Pseudomonadota</taxon>
        <taxon>Alphaproteobacteria</taxon>
        <taxon>Hyphomicrobiales</taxon>
        <taxon>Phyllobacteriaceae</taxon>
        <taxon>Tianweitania</taxon>
    </lineage>
</organism>
<dbReference type="InterPro" id="IPR036514">
    <property type="entry name" value="SGNH_hydro_sf"/>
</dbReference>
<comment type="caution">
    <text evidence="2">The sequence shown here is derived from an EMBL/GenBank/DDBJ whole genome shotgun (WGS) entry which is preliminary data.</text>
</comment>
<feature type="region of interest" description="Disordered" evidence="1">
    <location>
        <begin position="349"/>
        <end position="390"/>
    </location>
</feature>
<dbReference type="Gene3D" id="3.40.50.1110">
    <property type="entry name" value="SGNH hydrolase"/>
    <property type="match status" value="1"/>
</dbReference>
<evidence type="ECO:0000313" key="2">
    <source>
        <dbReference type="EMBL" id="MBS9721024.1"/>
    </source>
</evidence>
<sequence length="390" mass="41704">MPPMEPHKANAQAFDGAAIRELYRRNQRERRQQEQPVQTAPVQAARPPAPKKQRATPRRVQTPTPAAPAALEKASDAKVVLVIGDFMAGGVAEGLSDMFAQDADIRVVNHANGSSGIVRDDFFDWPGEIGGILDQEKPAAVVVMLGSNDRQQMKADGERLEPRSDGWMKEYTRRATSLATAVESRGIPVVWVGMPPFRQTSLTSDMLAYNDVFKAVSVTAEADYVDIWDGFVDENGAFITTGPDMNGQQARLRGSDGINLTAAGKRKIAFYAEKPLRRALGSGDGDAIGLIGPAYTPGADLRPGAEDKIRIVRTVPISLTDPELDGGTTLLGGEAAPSIGTAADIQMREQREAGTQTGRADDFSRKAGTKQDVPEGTASITPPAAAASRQ</sequence>
<accession>A0ABS5RVJ0</accession>
<gene>
    <name evidence="2" type="ORF">JYU29_10040</name>
</gene>
<keyword evidence="3" id="KW-1185">Reference proteome</keyword>